<name>A0A495RJZ7_9GAMM</name>
<proteinExistence type="predicted"/>
<keyword evidence="4 6" id="KW-1133">Transmembrane helix</keyword>
<dbReference type="RefSeq" id="WP_121144731.1">
    <property type="nucleotide sequence ID" value="NZ_RBWY01000001.1"/>
</dbReference>
<organism evidence="8 9">
    <name type="scientific">Orbus hercynius</name>
    <dbReference type="NCBI Taxonomy" id="593135"/>
    <lineage>
        <taxon>Bacteria</taxon>
        <taxon>Pseudomonadati</taxon>
        <taxon>Pseudomonadota</taxon>
        <taxon>Gammaproteobacteria</taxon>
        <taxon>Orbales</taxon>
        <taxon>Orbaceae</taxon>
        <taxon>Orbus</taxon>
    </lineage>
</organism>
<comment type="subcellular location">
    <subcellularLocation>
        <location evidence="1">Cell membrane</location>
        <topology evidence="1">Multi-pass membrane protein</topology>
    </subcellularLocation>
</comment>
<sequence>MKSLFIILFSLWLIMLSTKALFNLYHLNQRIDKVSNILKGENTRKKAVKKNVDQKNIAFEKIIAKNNIIVGFLHRFQSESLWKIYSVIIGFSVFFTLNQFMYLIDIDQSSLLIVLVLITVVVILLPDKIVKMQAKRRVINISRDLPLVIDMMAIMVKSGMTVENGFKYLSSKVKPINRDVATILERACLMMDVNGIEAAVDLIHREVPSKEMRMFCVTLKRSIGYGNSIYESLLDLSAEIREMQKLTIEERIAAIAAKMTMPMMGFILLPVLVIVIAPIIMHLLSLPFFQK</sequence>
<dbReference type="Pfam" id="PF00482">
    <property type="entry name" value="T2SSF"/>
    <property type="match status" value="1"/>
</dbReference>
<dbReference type="EMBL" id="RBWY01000001">
    <property type="protein sequence ID" value="RKS87863.1"/>
    <property type="molecule type" value="Genomic_DNA"/>
</dbReference>
<keyword evidence="5 6" id="KW-0472">Membrane</keyword>
<gene>
    <name evidence="8" type="ORF">DES39_1111</name>
</gene>
<dbReference type="PANTHER" id="PTHR35007:SF2">
    <property type="entry name" value="PILUS ASSEMBLE PROTEIN"/>
    <property type="match status" value="1"/>
</dbReference>
<evidence type="ECO:0000313" key="9">
    <source>
        <dbReference type="Proteomes" id="UP000278542"/>
    </source>
</evidence>
<evidence type="ECO:0000256" key="1">
    <source>
        <dbReference type="ARBA" id="ARBA00004651"/>
    </source>
</evidence>
<evidence type="ECO:0000256" key="5">
    <source>
        <dbReference type="ARBA" id="ARBA00023136"/>
    </source>
</evidence>
<dbReference type="OrthoDB" id="9810662at2"/>
<evidence type="ECO:0000256" key="4">
    <source>
        <dbReference type="ARBA" id="ARBA00022989"/>
    </source>
</evidence>
<dbReference type="AlphaFoldDB" id="A0A495RJZ7"/>
<protein>
    <submittedName>
        <fullName evidence="8">Tight adherence protein C</fullName>
    </submittedName>
</protein>
<evidence type="ECO:0000256" key="6">
    <source>
        <dbReference type="SAM" id="Phobius"/>
    </source>
</evidence>
<comment type="caution">
    <text evidence="8">The sequence shown here is derived from an EMBL/GenBank/DDBJ whole genome shotgun (WGS) entry which is preliminary data.</text>
</comment>
<dbReference type="InterPro" id="IPR018076">
    <property type="entry name" value="T2SS_GspF_dom"/>
</dbReference>
<keyword evidence="9" id="KW-1185">Reference proteome</keyword>
<feature type="transmembrane region" description="Helical" evidence="6">
    <location>
        <begin position="6"/>
        <end position="25"/>
    </location>
</feature>
<keyword evidence="2" id="KW-1003">Cell membrane</keyword>
<feature type="transmembrane region" description="Helical" evidence="6">
    <location>
        <begin position="266"/>
        <end position="289"/>
    </location>
</feature>
<accession>A0A495RJZ7</accession>
<keyword evidence="3 6" id="KW-0812">Transmembrane</keyword>
<feature type="transmembrane region" description="Helical" evidence="6">
    <location>
        <begin position="84"/>
        <end position="104"/>
    </location>
</feature>
<evidence type="ECO:0000256" key="2">
    <source>
        <dbReference type="ARBA" id="ARBA00022475"/>
    </source>
</evidence>
<feature type="domain" description="Type II secretion system protein GspF" evidence="7">
    <location>
        <begin position="149"/>
        <end position="276"/>
    </location>
</feature>
<dbReference type="GO" id="GO:0005886">
    <property type="term" value="C:plasma membrane"/>
    <property type="evidence" value="ECO:0007669"/>
    <property type="project" value="UniProtKB-SubCell"/>
</dbReference>
<evidence type="ECO:0000313" key="8">
    <source>
        <dbReference type="EMBL" id="RKS87863.1"/>
    </source>
</evidence>
<dbReference type="PANTHER" id="PTHR35007">
    <property type="entry name" value="INTEGRAL MEMBRANE PROTEIN-RELATED"/>
    <property type="match status" value="1"/>
</dbReference>
<feature type="transmembrane region" description="Helical" evidence="6">
    <location>
        <begin position="110"/>
        <end position="127"/>
    </location>
</feature>
<reference evidence="8 9" key="1">
    <citation type="submission" date="2018-10" db="EMBL/GenBank/DDBJ databases">
        <title>Genomic Encyclopedia of Type Strains, Phase IV (KMG-IV): sequencing the most valuable type-strain genomes for metagenomic binning, comparative biology and taxonomic classification.</title>
        <authorList>
            <person name="Goeker M."/>
        </authorList>
    </citation>
    <scope>NUCLEOTIDE SEQUENCE [LARGE SCALE GENOMIC DNA]</scope>
    <source>
        <strain evidence="8 9">DSM 22228</strain>
    </source>
</reference>
<evidence type="ECO:0000256" key="3">
    <source>
        <dbReference type="ARBA" id="ARBA00022692"/>
    </source>
</evidence>
<dbReference type="Proteomes" id="UP000278542">
    <property type="component" value="Unassembled WGS sequence"/>
</dbReference>
<evidence type="ECO:0000259" key="7">
    <source>
        <dbReference type="Pfam" id="PF00482"/>
    </source>
</evidence>